<proteinExistence type="predicted"/>
<dbReference type="Gene3D" id="3.40.50.300">
    <property type="entry name" value="P-loop containing nucleotide triphosphate hydrolases"/>
    <property type="match status" value="1"/>
</dbReference>
<organism evidence="1">
    <name type="scientific">viral metagenome</name>
    <dbReference type="NCBI Taxonomy" id="1070528"/>
    <lineage>
        <taxon>unclassified sequences</taxon>
        <taxon>metagenomes</taxon>
        <taxon>organismal metagenomes</taxon>
    </lineage>
</organism>
<dbReference type="SUPFAM" id="SSF52540">
    <property type="entry name" value="P-loop containing nucleoside triphosphate hydrolases"/>
    <property type="match status" value="1"/>
</dbReference>
<sequence>MGKLDDPTRLMTVEEFMRYTPPNIPAVVDHGILFSGTNMIIFGEPKTYKSTLMYELALSLATGNHWVGFGTKKCIVFYVQAEMPLAVQRLRLDKSWIGHTFADLGIYMKFDRAMKLDTMYGQNKLAHDLKHIRSVHPKEELVVILDPLFELMMGRISDEYEMRKFTSAVNALQQEHQFTTIIVHHARKTHLDDNNKKVKQGAQEMLGSVILDAWLDTCGETIVHDFENDPTAVELKFLRTRHGMPVSSVHMRINVETFRPVLDYNKIMDVDALSINDLS</sequence>
<dbReference type="InterPro" id="IPR027417">
    <property type="entry name" value="P-loop_NTPase"/>
</dbReference>
<accession>A0A6M3L3Y4</accession>
<evidence type="ECO:0000313" key="1">
    <source>
        <dbReference type="EMBL" id="QJA89437.1"/>
    </source>
</evidence>
<dbReference type="EMBL" id="MT142845">
    <property type="protein sequence ID" value="QJA89437.1"/>
    <property type="molecule type" value="Genomic_DNA"/>
</dbReference>
<dbReference type="AlphaFoldDB" id="A0A6M3L3Y4"/>
<reference evidence="1" key="1">
    <citation type="submission" date="2020-03" db="EMBL/GenBank/DDBJ databases">
        <title>The deep terrestrial virosphere.</title>
        <authorList>
            <person name="Holmfeldt K."/>
            <person name="Nilsson E."/>
            <person name="Simone D."/>
            <person name="Lopez-Fernandez M."/>
            <person name="Wu X."/>
            <person name="de Brujin I."/>
            <person name="Lundin D."/>
            <person name="Andersson A."/>
            <person name="Bertilsson S."/>
            <person name="Dopson M."/>
        </authorList>
    </citation>
    <scope>NUCLEOTIDE SEQUENCE</scope>
    <source>
        <strain evidence="1">MM415B02555</strain>
    </source>
</reference>
<protein>
    <submittedName>
        <fullName evidence="1">Putative ATPase domain containing protein</fullName>
    </submittedName>
</protein>
<dbReference type="Pfam" id="PF13481">
    <property type="entry name" value="AAA_25"/>
    <property type="match status" value="1"/>
</dbReference>
<gene>
    <name evidence="1" type="ORF">MM415B02555_0014</name>
</gene>
<name>A0A6M3L3Y4_9ZZZZ</name>